<keyword evidence="3 7" id="KW-0378">Hydrolase</keyword>
<keyword evidence="2" id="KW-0808">Transferase</keyword>
<evidence type="ECO:0000256" key="6">
    <source>
        <dbReference type="SAM" id="SignalP"/>
    </source>
</evidence>
<dbReference type="InterPro" id="IPR051792">
    <property type="entry name" value="GGT_bact"/>
</dbReference>
<feature type="signal peptide" evidence="6">
    <location>
        <begin position="1"/>
        <end position="21"/>
    </location>
</feature>
<evidence type="ECO:0000256" key="2">
    <source>
        <dbReference type="ARBA" id="ARBA00022679"/>
    </source>
</evidence>
<accession>A0A1G8KU35</accession>
<evidence type="ECO:0000256" key="1">
    <source>
        <dbReference type="ARBA" id="ARBA00009381"/>
    </source>
</evidence>
<dbReference type="InterPro" id="IPR029055">
    <property type="entry name" value="Ntn_hydrolases_N"/>
</dbReference>
<dbReference type="PANTHER" id="PTHR43199">
    <property type="entry name" value="GLUTATHIONE HYDROLASE"/>
    <property type="match status" value="1"/>
</dbReference>
<dbReference type="AlphaFoldDB" id="A0A1G8KU35"/>
<dbReference type="Gene3D" id="3.60.20.40">
    <property type="match status" value="1"/>
</dbReference>
<evidence type="ECO:0000256" key="4">
    <source>
        <dbReference type="ARBA" id="ARBA00023145"/>
    </source>
</evidence>
<comment type="similarity">
    <text evidence="1">Belongs to the gamma-glutamyltransferase family.</text>
</comment>
<feature type="chain" id="PRO_5011535045" evidence="6">
    <location>
        <begin position="22"/>
        <end position="540"/>
    </location>
</feature>
<gene>
    <name evidence="7" type="ORF">SAMN05216352_10811</name>
</gene>
<dbReference type="Pfam" id="PF01019">
    <property type="entry name" value="G_glu_transpept"/>
    <property type="match status" value="1"/>
</dbReference>
<dbReference type="OrthoDB" id="9781342at2"/>
<dbReference type="InterPro" id="IPR043137">
    <property type="entry name" value="GGT_ssub_C"/>
</dbReference>
<dbReference type="Gene3D" id="1.10.246.130">
    <property type="match status" value="1"/>
</dbReference>
<dbReference type="EMBL" id="FNDU01000008">
    <property type="protein sequence ID" value="SDI46954.1"/>
    <property type="molecule type" value="Genomic_DNA"/>
</dbReference>
<keyword evidence="8" id="KW-1185">Reference proteome</keyword>
<dbReference type="STRING" id="930129.SAMN05216352_10811"/>
<dbReference type="PANTHER" id="PTHR43199:SF1">
    <property type="entry name" value="GLUTATHIONE HYDROLASE PROENZYME"/>
    <property type="match status" value="1"/>
</dbReference>
<feature type="region of interest" description="Disordered" evidence="5">
    <location>
        <begin position="333"/>
        <end position="356"/>
    </location>
</feature>
<reference evidence="7 8" key="1">
    <citation type="submission" date="2016-10" db="EMBL/GenBank/DDBJ databases">
        <authorList>
            <person name="de Groot N.N."/>
        </authorList>
    </citation>
    <scope>NUCLEOTIDE SEQUENCE [LARGE SCALE GENOMIC DNA]</scope>
    <source>
        <strain evidence="8">P4B,CCM 7963,CECT 7998,DSM 25260,IBRC-M 10614,KCTC 13821</strain>
    </source>
</reference>
<evidence type="ECO:0000313" key="8">
    <source>
        <dbReference type="Proteomes" id="UP000199017"/>
    </source>
</evidence>
<name>A0A1G8KU35_9BACI</name>
<proteinExistence type="inferred from homology"/>
<evidence type="ECO:0000256" key="5">
    <source>
        <dbReference type="SAM" id="MobiDB-lite"/>
    </source>
</evidence>
<sequence length="540" mass="58730">MFKIMMSLSLLLNLFSSGEAAQPEEENNESEVSSETSSDNYGVTASHPLAVEVGMEVLENGGNAADAAVAVSYALNVVEPFGSGIGGGGQALLLPPDKEEPMVYDYKVAAPSKEDWDGDVTGVPGFVKGMDTIHKEHGAKSFEELISPAIELAEDGFEVDPVLAERLDGAKSRLSVDDLSHLYPNGEPIEAGETLKQSDLAETLTKIRDDGPSAFYEGEIGENFAEAVPNVKESDLEDYEVTEPVPVKGELNEGTIYSASPPLSGVPFVQSLKLAEYMDIEETKDNESEFAHVMSEISRVTNNDKINKIGDPSSKEIDEEELVSDEYIEELADEISPDEPSTETAADDENAGDDHTDTTHFVVVDKDGMMVSATNTLSNFFGTGEYVDGYFINNADKYFSKLSNSPNSYKPGKRSRSSTAPSIFMNEDRTIGIGTPGGGRIPSVMAQVLTRHFYFDESLEEAVEALRFYGRDGTFYAEPGFSEEVLEDMEERGYGIRVNHHTMFFGGIQALEVDADEGTVNGIADERRGGSWDSSNKEEE</sequence>
<keyword evidence="6" id="KW-0732">Signal</keyword>
<protein>
    <submittedName>
        <fullName evidence="7">Gamma-glutamyltranspeptidase / glutathione hydrolase</fullName>
    </submittedName>
</protein>
<keyword evidence="4" id="KW-0865">Zymogen</keyword>
<dbReference type="GO" id="GO:0016787">
    <property type="term" value="F:hydrolase activity"/>
    <property type="evidence" value="ECO:0007669"/>
    <property type="project" value="UniProtKB-KW"/>
</dbReference>
<dbReference type="GO" id="GO:0016740">
    <property type="term" value="F:transferase activity"/>
    <property type="evidence" value="ECO:0007669"/>
    <property type="project" value="UniProtKB-KW"/>
</dbReference>
<organism evidence="7 8">
    <name type="scientific">Alteribacillus bidgolensis</name>
    <dbReference type="NCBI Taxonomy" id="930129"/>
    <lineage>
        <taxon>Bacteria</taxon>
        <taxon>Bacillati</taxon>
        <taxon>Bacillota</taxon>
        <taxon>Bacilli</taxon>
        <taxon>Bacillales</taxon>
        <taxon>Bacillaceae</taxon>
        <taxon>Alteribacillus</taxon>
    </lineage>
</organism>
<feature type="region of interest" description="Disordered" evidence="5">
    <location>
        <begin position="21"/>
        <end position="42"/>
    </location>
</feature>
<feature type="compositionally biased region" description="Acidic residues" evidence="5">
    <location>
        <begin position="333"/>
        <end position="351"/>
    </location>
</feature>
<dbReference type="RefSeq" id="WP_091585818.1">
    <property type="nucleotide sequence ID" value="NZ_FNDU01000008.1"/>
</dbReference>
<dbReference type="SUPFAM" id="SSF56235">
    <property type="entry name" value="N-terminal nucleophile aminohydrolases (Ntn hydrolases)"/>
    <property type="match status" value="1"/>
</dbReference>
<evidence type="ECO:0000256" key="3">
    <source>
        <dbReference type="ARBA" id="ARBA00022801"/>
    </source>
</evidence>
<dbReference type="PRINTS" id="PR01210">
    <property type="entry name" value="GGTRANSPTASE"/>
</dbReference>
<dbReference type="Proteomes" id="UP000199017">
    <property type="component" value="Unassembled WGS sequence"/>
</dbReference>
<evidence type="ECO:0000313" key="7">
    <source>
        <dbReference type="EMBL" id="SDI46954.1"/>
    </source>
</evidence>
<dbReference type="InterPro" id="IPR043138">
    <property type="entry name" value="GGT_lsub"/>
</dbReference>